<evidence type="ECO:0000256" key="4">
    <source>
        <dbReference type="SAM" id="Coils"/>
    </source>
</evidence>
<dbReference type="Proteomes" id="UP000261520">
    <property type="component" value="Unplaced"/>
</dbReference>
<evidence type="ECO:0000256" key="3">
    <source>
        <dbReference type="ARBA" id="ARBA00023134"/>
    </source>
</evidence>
<keyword evidence="7" id="KW-1185">Reference proteome</keyword>
<dbReference type="SUPFAM" id="SSF52540">
    <property type="entry name" value="P-loop containing nucleoside triphosphate hydrolases"/>
    <property type="match status" value="1"/>
</dbReference>
<keyword evidence="3" id="KW-0342">GTP-binding</keyword>
<dbReference type="PANTHER" id="PTHR10903:SF188">
    <property type="entry name" value="GTPASE IMAP FAMILY MEMBER 2-LIKE-RELATED"/>
    <property type="match status" value="1"/>
</dbReference>
<sequence>KERSFVTVKSLRIVLIGKTGSGKSSSGNAVLGWSEFKSDLSQTSVTKLCQKAQGRVEGRRVEVVDTPGLFDSTMSHHEVNEEMLKCISLLAPGPHVFLLVLQIGRFTPEEKETLNLIMKAFGKDAQKFTIILFTHGDKLEDYGLSLEEFIQKKCDDSCKKLISDCGNRCHVFNNKEKDTERKYIQVRGLIKKIDDVVRANGGGCYTNEMLQEAEAAIQKETQRLLQEKEEEMKRKMEEMEEKFKQEMQKMQQRMEEQRDENEKVLQERDNELKELKTNIKRDFSPHLSCIVIVLLKLYIPVRIVNIAHLVSYNFHLLRPGVLICGQHVFGLSRPQ</sequence>
<evidence type="ECO:0000256" key="2">
    <source>
        <dbReference type="ARBA" id="ARBA00022741"/>
    </source>
</evidence>
<keyword evidence="4" id="KW-0175">Coiled coil</keyword>
<accession>A0A3B4BN01</accession>
<dbReference type="FunFam" id="3.40.50.300:FF:000366">
    <property type="entry name" value="GTPase, IMAP family member 2"/>
    <property type="match status" value="1"/>
</dbReference>
<evidence type="ECO:0000313" key="7">
    <source>
        <dbReference type="Proteomes" id="UP000261520"/>
    </source>
</evidence>
<dbReference type="PANTHER" id="PTHR10903">
    <property type="entry name" value="GTPASE, IMAP FAMILY MEMBER-RELATED"/>
    <property type="match status" value="1"/>
</dbReference>
<dbReference type="CDD" id="cd01852">
    <property type="entry name" value="AIG1"/>
    <property type="match status" value="1"/>
</dbReference>
<name>A0A3B4BN01_9GOBI</name>
<dbReference type="InterPro" id="IPR045058">
    <property type="entry name" value="GIMA/IAN/Toc"/>
</dbReference>
<dbReference type="InterPro" id="IPR006703">
    <property type="entry name" value="G_AIG1"/>
</dbReference>
<evidence type="ECO:0000259" key="5">
    <source>
        <dbReference type="PROSITE" id="PS51720"/>
    </source>
</evidence>
<feature type="domain" description="AIG1-type G" evidence="5">
    <location>
        <begin position="8"/>
        <end position="214"/>
    </location>
</feature>
<reference evidence="6" key="2">
    <citation type="submission" date="2025-09" db="UniProtKB">
        <authorList>
            <consortium name="Ensembl"/>
        </authorList>
    </citation>
    <scope>IDENTIFICATION</scope>
</reference>
<feature type="coiled-coil region" evidence="4">
    <location>
        <begin position="207"/>
        <end position="278"/>
    </location>
</feature>
<evidence type="ECO:0000313" key="6">
    <source>
        <dbReference type="Ensembl" id="ENSPMGP00000029917.1"/>
    </source>
</evidence>
<proteinExistence type="inferred from homology"/>
<dbReference type="InterPro" id="IPR027417">
    <property type="entry name" value="P-loop_NTPase"/>
</dbReference>
<protein>
    <recommendedName>
        <fullName evidence="5">AIG1-type G domain-containing protein</fullName>
    </recommendedName>
</protein>
<dbReference type="Gene3D" id="3.40.50.300">
    <property type="entry name" value="P-loop containing nucleotide triphosphate hydrolases"/>
    <property type="match status" value="1"/>
</dbReference>
<dbReference type="Ensembl" id="ENSPMGT00000031845.1">
    <property type="protein sequence ID" value="ENSPMGP00000029917.1"/>
    <property type="gene ID" value="ENSPMGG00000024067.1"/>
</dbReference>
<evidence type="ECO:0000256" key="1">
    <source>
        <dbReference type="ARBA" id="ARBA00008535"/>
    </source>
</evidence>
<dbReference type="GO" id="GO:0005525">
    <property type="term" value="F:GTP binding"/>
    <property type="evidence" value="ECO:0007669"/>
    <property type="project" value="UniProtKB-KW"/>
</dbReference>
<keyword evidence="2" id="KW-0547">Nucleotide-binding</keyword>
<dbReference type="STRING" id="409849.ENSPMGP00000029917"/>
<dbReference type="AlphaFoldDB" id="A0A3B4BN01"/>
<dbReference type="Pfam" id="PF04548">
    <property type="entry name" value="AIG1"/>
    <property type="match status" value="1"/>
</dbReference>
<organism evidence="6 7">
    <name type="scientific">Periophthalmus magnuspinnatus</name>
    <dbReference type="NCBI Taxonomy" id="409849"/>
    <lineage>
        <taxon>Eukaryota</taxon>
        <taxon>Metazoa</taxon>
        <taxon>Chordata</taxon>
        <taxon>Craniata</taxon>
        <taxon>Vertebrata</taxon>
        <taxon>Euteleostomi</taxon>
        <taxon>Actinopterygii</taxon>
        <taxon>Neopterygii</taxon>
        <taxon>Teleostei</taxon>
        <taxon>Neoteleostei</taxon>
        <taxon>Acanthomorphata</taxon>
        <taxon>Gobiaria</taxon>
        <taxon>Gobiiformes</taxon>
        <taxon>Gobioidei</taxon>
        <taxon>Gobiidae</taxon>
        <taxon>Oxudercinae</taxon>
        <taxon>Periophthalmus</taxon>
    </lineage>
</organism>
<dbReference type="PROSITE" id="PS51720">
    <property type="entry name" value="G_AIG1"/>
    <property type="match status" value="1"/>
</dbReference>
<comment type="similarity">
    <text evidence="1">Belongs to the TRAFAC class TrmE-Era-EngA-EngB-Septin-like GTPase superfamily. AIG1/Toc34/Toc159-like paraseptin GTPase family. IAN subfamily.</text>
</comment>
<reference evidence="6" key="1">
    <citation type="submission" date="2025-08" db="UniProtKB">
        <authorList>
            <consortium name="Ensembl"/>
        </authorList>
    </citation>
    <scope>IDENTIFICATION</scope>
</reference>